<dbReference type="RefSeq" id="WP_169067394.1">
    <property type="nucleotide sequence ID" value="NZ_SPMY01000043.1"/>
</dbReference>
<dbReference type="SUPFAM" id="SSF48452">
    <property type="entry name" value="TPR-like"/>
    <property type="match status" value="1"/>
</dbReference>
<evidence type="ECO:0008006" key="3">
    <source>
        <dbReference type="Google" id="ProtNLM"/>
    </source>
</evidence>
<gene>
    <name evidence="1" type="ORF">E4Q23_14940</name>
</gene>
<dbReference type="EMBL" id="SPMY01000043">
    <property type="protein sequence ID" value="NMQ28944.1"/>
    <property type="molecule type" value="Genomic_DNA"/>
</dbReference>
<accession>A0ABX1U0U5</accession>
<name>A0ABX1U0U5_9PROT</name>
<dbReference type="InterPro" id="IPR011990">
    <property type="entry name" value="TPR-like_helical_dom_sf"/>
</dbReference>
<protein>
    <recommendedName>
        <fullName evidence="3">MalT-like TPR region domain-containing protein</fullName>
    </recommendedName>
</protein>
<proteinExistence type="predicted"/>
<reference evidence="1 2" key="1">
    <citation type="submission" date="2019-03" db="EMBL/GenBank/DDBJ databases">
        <title>Metabolic reconstructions from genomes of highly enriched 'Candidatus Accumulibacter' and 'Candidatus Competibacter' bioreactor populations.</title>
        <authorList>
            <person name="Annavajhala M.K."/>
            <person name="Welles L."/>
            <person name="Abbas B."/>
            <person name="Sorokin D."/>
            <person name="Park H."/>
            <person name="Van Loosdrecht M."/>
            <person name="Chandran K."/>
        </authorList>
    </citation>
    <scope>NUCLEOTIDE SEQUENCE [LARGE SCALE GENOMIC DNA]</scope>
    <source>
        <strain evidence="1 2">SBR_S</strain>
    </source>
</reference>
<dbReference type="Proteomes" id="UP000749010">
    <property type="component" value="Unassembled WGS sequence"/>
</dbReference>
<keyword evidence="2" id="KW-1185">Reference proteome</keyword>
<comment type="caution">
    <text evidence="1">The sequence shown here is derived from an EMBL/GenBank/DDBJ whole genome shotgun (WGS) entry which is preliminary data.</text>
</comment>
<evidence type="ECO:0000313" key="1">
    <source>
        <dbReference type="EMBL" id="NMQ28944.1"/>
    </source>
</evidence>
<evidence type="ECO:0000313" key="2">
    <source>
        <dbReference type="Proteomes" id="UP000749010"/>
    </source>
</evidence>
<organism evidence="1 2">
    <name type="scientific">Candidatus Accumulibacter phosphatis</name>
    <dbReference type="NCBI Taxonomy" id="327160"/>
    <lineage>
        <taxon>Bacteria</taxon>
        <taxon>Pseudomonadati</taxon>
        <taxon>Pseudomonadota</taxon>
        <taxon>Betaproteobacteria</taxon>
        <taxon>Candidatus Accumulibacter</taxon>
    </lineage>
</organism>
<sequence length="349" mass="38671">MRLGYGKPFLEHLDYVERSAREAGDKRSLSRILNLRMVGQLEFVEWADAVATGEEWLALVRMLGYRRDLRYVLLNLAAARLMTDGSERARADLDEAAGIAKVEPNGSLDFSIAMLSATLLAKEGRDEEARESVRRAVELGFSVQDDYQTALALSSYASMMRAVDMPVTQRVPLMIAALDVLERCGDAQRAATVAEDIGDAQAEAPGLEAVAVRSYWRAMANWRLRNIAERMPALQEKLQRCTSRATGRPVPAMVELLEGAASSQAVRDLQRPQQSVRARLEAARLLEADGKLESAAPLYLLVGNSLLKDLQQPQEARPWLETALQLFTRAQMDAQVTQTRELLALCGEV</sequence>